<reference evidence="1 2" key="1">
    <citation type="submission" date="2020-08" db="EMBL/GenBank/DDBJ databases">
        <title>Acidobacteriota in marine sediments use diverse sulfur dissimilation pathways.</title>
        <authorList>
            <person name="Wasmund K."/>
        </authorList>
    </citation>
    <scope>NUCLEOTIDE SEQUENCE [LARGE SCALE GENOMIC DNA]</scope>
    <source>
        <strain evidence="1">MAG AM3-A</strain>
    </source>
</reference>
<protein>
    <submittedName>
        <fullName evidence="1">PqqD family protein</fullName>
    </submittedName>
</protein>
<dbReference type="AlphaFoldDB" id="A0A8J6Y0E7"/>
<accession>A0A8J6Y0E7</accession>
<comment type="caution">
    <text evidence="1">The sequence shown here is derived from an EMBL/GenBank/DDBJ whole genome shotgun (WGS) entry which is preliminary data.</text>
</comment>
<gene>
    <name evidence="1" type="ORF">IFJ97_06935</name>
</gene>
<dbReference type="EMBL" id="JACXWA010000113">
    <property type="protein sequence ID" value="MBD3871073.1"/>
    <property type="molecule type" value="Genomic_DNA"/>
</dbReference>
<dbReference type="InterPro" id="IPR008792">
    <property type="entry name" value="PQQD"/>
</dbReference>
<sequence length="95" mass="10586">MRRAVDLSRLLSSEGISHTRLADHSGVILDIDSLQVFSVNDTGMCLVEALRDGIDDHEGLVRRIVDEFEVDRETAAGDVDAFVEELAQYLVDRRA</sequence>
<dbReference type="Proteomes" id="UP000598633">
    <property type="component" value="Unassembled WGS sequence"/>
</dbReference>
<evidence type="ECO:0000313" key="2">
    <source>
        <dbReference type="Proteomes" id="UP000598633"/>
    </source>
</evidence>
<dbReference type="Pfam" id="PF05402">
    <property type="entry name" value="PqqD"/>
    <property type="match status" value="1"/>
</dbReference>
<proteinExistence type="predicted"/>
<organism evidence="1 2">
    <name type="scientific">Candidatus Sulfomarinibacter kjeldsenii</name>
    <dbReference type="NCBI Taxonomy" id="2885994"/>
    <lineage>
        <taxon>Bacteria</taxon>
        <taxon>Pseudomonadati</taxon>
        <taxon>Acidobacteriota</taxon>
        <taxon>Thermoanaerobaculia</taxon>
        <taxon>Thermoanaerobaculales</taxon>
        <taxon>Candidatus Sulfomarinibacteraceae</taxon>
        <taxon>Candidatus Sulfomarinibacter</taxon>
    </lineage>
</organism>
<dbReference type="Gene3D" id="1.10.10.1150">
    <property type="entry name" value="Coenzyme PQQ synthesis protein D (PqqD)"/>
    <property type="match status" value="1"/>
</dbReference>
<name>A0A8J6Y0E7_9BACT</name>
<evidence type="ECO:0000313" key="1">
    <source>
        <dbReference type="EMBL" id="MBD3871073.1"/>
    </source>
</evidence>
<dbReference type="InterPro" id="IPR041881">
    <property type="entry name" value="PqqD_sf"/>
</dbReference>